<organism evidence="2 3">
    <name type="scientific">Acinetobacter stercoris</name>
    <dbReference type="NCBI Taxonomy" id="2126983"/>
    <lineage>
        <taxon>Bacteria</taxon>
        <taxon>Pseudomonadati</taxon>
        <taxon>Pseudomonadota</taxon>
        <taxon>Gammaproteobacteria</taxon>
        <taxon>Moraxellales</taxon>
        <taxon>Moraxellaceae</taxon>
        <taxon>Acinetobacter</taxon>
    </lineage>
</organism>
<evidence type="ECO:0000313" key="3">
    <source>
        <dbReference type="Proteomes" id="UP000245974"/>
    </source>
</evidence>
<protein>
    <submittedName>
        <fullName evidence="2">Uncharacterized protein</fullName>
    </submittedName>
</protein>
<gene>
    <name evidence="2" type="ORF">KPC_0605</name>
</gene>
<evidence type="ECO:0000313" key="2">
    <source>
        <dbReference type="EMBL" id="SPL69427.1"/>
    </source>
</evidence>
<evidence type="ECO:0000256" key="1">
    <source>
        <dbReference type="SAM" id="Phobius"/>
    </source>
</evidence>
<dbReference type="EMBL" id="OOGT01000016">
    <property type="protein sequence ID" value="SPL69427.1"/>
    <property type="molecule type" value="Genomic_DNA"/>
</dbReference>
<dbReference type="Proteomes" id="UP000245974">
    <property type="component" value="Unassembled WGS sequence"/>
</dbReference>
<keyword evidence="3" id="KW-1185">Reference proteome</keyword>
<accession>A0A2U3MVG0</accession>
<keyword evidence="1" id="KW-1133">Transmembrane helix</keyword>
<dbReference type="RefSeq" id="WP_228212137.1">
    <property type="nucleotide sequence ID" value="NZ_OOGT01000016.1"/>
</dbReference>
<proteinExistence type="predicted"/>
<keyword evidence="1" id="KW-0472">Membrane</keyword>
<feature type="transmembrane region" description="Helical" evidence="1">
    <location>
        <begin position="9"/>
        <end position="26"/>
    </location>
</feature>
<name>A0A2U3MVG0_9GAMM</name>
<dbReference type="InParanoid" id="A0A2U3MVG0"/>
<dbReference type="AlphaFoldDB" id="A0A2U3MVG0"/>
<keyword evidence="1" id="KW-0812">Transmembrane</keyword>
<sequence>MSNPLIRKLIMGIVFVTIVAGGYYFYQSSLKNSEEYNKRMFDIVMTEKMNLLYEQAKDWSKPLNFDVHDKRLHGDYQILSEFLLNYWAENTEIRNQYLRTLKENKWDEFLDVNRLEADKKQNYKESTEMLKNVRAAAESYKNRNGDNKRKALAQVQGLALRDDMKKALYEKLQSNLNVDKDSSLIADELLIMNQADEMLEMLKKYPWQVSDHQILFYTDAQVKRFNSIYQAILNQDAKIKEKTEQNAEAVKNED</sequence>
<reference evidence="3" key="1">
    <citation type="submission" date="2018-03" db="EMBL/GenBank/DDBJ databases">
        <authorList>
            <person name="Blom J."/>
        </authorList>
    </citation>
    <scope>NUCLEOTIDE SEQUENCE [LARGE SCALE GENOMIC DNA]</scope>
    <source>
        <strain evidence="3">KPC-SM-21</strain>
    </source>
</reference>